<evidence type="ECO:0000313" key="2">
    <source>
        <dbReference type="EMBL" id="CAL6051721.1"/>
    </source>
</evidence>
<reference evidence="2 3" key="2">
    <citation type="submission" date="2024-07" db="EMBL/GenBank/DDBJ databases">
        <authorList>
            <person name="Akdeniz Z."/>
        </authorList>
    </citation>
    <scope>NUCLEOTIDE SEQUENCE [LARGE SCALE GENOMIC DNA]</scope>
</reference>
<gene>
    <name evidence="2" type="ORF">HINF_LOCUS44506</name>
    <name evidence="1" type="ORF">HINF_LOCUS55468</name>
</gene>
<organism evidence="1">
    <name type="scientific">Hexamita inflata</name>
    <dbReference type="NCBI Taxonomy" id="28002"/>
    <lineage>
        <taxon>Eukaryota</taxon>
        <taxon>Metamonada</taxon>
        <taxon>Diplomonadida</taxon>
        <taxon>Hexamitidae</taxon>
        <taxon>Hexamitinae</taxon>
        <taxon>Hexamita</taxon>
    </lineage>
</organism>
<dbReference type="Proteomes" id="UP001642409">
    <property type="component" value="Unassembled WGS sequence"/>
</dbReference>
<reference evidence="1" key="1">
    <citation type="submission" date="2023-06" db="EMBL/GenBank/DDBJ databases">
        <authorList>
            <person name="Kurt Z."/>
        </authorList>
    </citation>
    <scope>NUCLEOTIDE SEQUENCE</scope>
</reference>
<dbReference type="EMBL" id="CATOUU010001030">
    <property type="protein sequence ID" value="CAI9967823.1"/>
    <property type="molecule type" value="Genomic_DNA"/>
</dbReference>
<dbReference type="EMBL" id="CAXDID020000189">
    <property type="protein sequence ID" value="CAL6051721.1"/>
    <property type="molecule type" value="Genomic_DNA"/>
</dbReference>
<proteinExistence type="predicted"/>
<dbReference type="AlphaFoldDB" id="A0AA86R203"/>
<sequence length="223" mass="26433">MINVIYSNNISTCELNESSNNGCLTDYQPHDQNFNLVWSKHLNYIFEDDHRKYQQCEIQVAQEQNINLINHVNCKPKHDNYNSFIHLCTQHYYSSFLLLQKSLDSYLPKQLQLFKFDCKLRASMLSYYIPTQKMFTINQRNVSKLATRIQTQIQSRNYSKTVSPCPSDNELIEDVEILPWFDDSDLFFKRELHSPFRIQIDIFKSKIEISSVDQLIRESVTVK</sequence>
<evidence type="ECO:0000313" key="1">
    <source>
        <dbReference type="EMBL" id="CAI9967823.1"/>
    </source>
</evidence>
<keyword evidence="3" id="KW-1185">Reference proteome</keyword>
<name>A0AA86R203_9EUKA</name>
<accession>A0AA86R203</accession>
<evidence type="ECO:0000313" key="3">
    <source>
        <dbReference type="Proteomes" id="UP001642409"/>
    </source>
</evidence>
<comment type="caution">
    <text evidence="1">The sequence shown here is derived from an EMBL/GenBank/DDBJ whole genome shotgun (WGS) entry which is preliminary data.</text>
</comment>
<protein>
    <submittedName>
        <fullName evidence="2">Hypothetical_protein</fullName>
    </submittedName>
</protein>